<dbReference type="Pfam" id="PF00582">
    <property type="entry name" value="Usp"/>
    <property type="match status" value="1"/>
</dbReference>
<dbReference type="InterPro" id="IPR006015">
    <property type="entry name" value="Universal_stress_UspA"/>
</dbReference>
<gene>
    <name evidence="3" type="ORF">BDA99DRAFT_556192</name>
</gene>
<feature type="region of interest" description="Disordered" evidence="1">
    <location>
        <begin position="281"/>
        <end position="302"/>
    </location>
</feature>
<feature type="domain" description="UspA" evidence="2">
    <location>
        <begin position="144"/>
        <end position="281"/>
    </location>
</feature>
<sequence length="319" mass="35518">MSTAATAEFAAALGFPLTTEEPTTPGLEEKVNELNLIKAEDQAIEEAIIEPKPEPNRSSVDDVEVEDDNDDNMDEELFRITESNRHIPHVDPIFRQRTASMRRRKHLVFSDPPHTERSVRGDRIMVTSHYGVVNEKQCKRRAYLAACDFSEESLYALEWVMGTMMRDGDTLYVLTVVNREDNPDAVKATGLTKAKELEKASEALTRESRKILNQMLLFDIVLITCTVAGRVKDILASQIQELPLTMVVCGSKGRGTVKGLLMGSISTFLVHNSTVPVSVIRQHASKKRSKKKSTKVPPLPLSESVKTGKIAVDELSKTK</sequence>
<organism evidence="3 4">
    <name type="scientific">Phascolomyces articulosus</name>
    <dbReference type="NCBI Taxonomy" id="60185"/>
    <lineage>
        <taxon>Eukaryota</taxon>
        <taxon>Fungi</taxon>
        <taxon>Fungi incertae sedis</taxon>
        <taxon>Mucoromycota</taxon>
        <taxon>Mucoromycotina</taxon>
        <taxon>Mucoromycetes</taxon>
        <taxon>Mucorales</taxon>
        <taxon>Lichtheimiaceae</taxon>
        <taxon>Phascolomyces</taxon>
    </lineage>
</organism>
<reference evidence="3" key="1">
    <citation type="journal article" date="2022" name="IScience">
        <title>Evolution of zygomycete secretomes and the origins of terrestrial fungal ecologies.</title>
        <authorList>
            <person name="Chang Y."/>
            <person name="Wang Y."/>
            <person name="Mondo S."/>
            <person name="Ahrendt S."/>
            <person name="Andreopoulos W."/>
            <person name="Barry K."/>
            <person name="Beard J."/>
            <person name="Benny G.L."/>
            <person name="Blankenship S."/>
            <person name="Bonito G."/>
            <person name="Cuomo C."/>
            <person name="Desiro A."/>
            <person name="Gervers K.A."/>
            <person name="Hundley H."/>
            <person name="Kuo A."/>
            <person name="LaButti K."/>
            <person name="Lang B.F."/>
            <person name="Lipzen A."/>
            <person name="O'Donnell K."/>
            <person name="Pangilinan J."/>
            <person name="Reynolds N."/>
            <person name="Sandor L."/>
            <person name="Smith M.E."/>
            <person name="Tsang A."/>
            <person name="Grigoriev I.V."/>
            <person name="Stajich J.E."/>
            <person name="Spatafora J.W."/>
        </authorList>
    </citation>
    <scope>NUCLEOTIDE SEQUENCE</scope>
    <source>
        <strain evidence="3">RSA 2281</strain>
    </source>
</reference>
<accession>A0AAD5K939</accession>
<name>A0AAD5K939_9FUNG</name>
<feature type="region of interest" description="Disordered" evidence="1">
    <location>
        <begin position="48"/>
        <end position="69"/>
    </location>
</feature>
<evidence type="ECO:0000313" key="4">
    <source>
        <dbReference type="Proteomes" id="UP001209540"/>
    </source>
</evidence>
<dbReference type="AlphaFoldDB" id="A0AAD5K939"/>
<evidence type="ECO:0000313" key="3">
    <source>
        <dbReference type="EMBL" id="KAI9274805.1"/>
    </source>
</evidence>
<dbReference type="InterPro" id="IPR006016">
    <property type="entry name" value="UspA"/>
</dbReference>
<dbReference type="InterPro" id="IPR014729">
    <property type="entry name" value="Rossmann-like_a/b/a_fold"/>
</dbReference>
<feature type="compositionally biased region" description="Basic residues" evidence="1">
    <location>
        <begin position="283"/>
        <end position="294"/>
    </location>
</feature>
<dbReference type="EMBL" id="JAIXMP010000004">
    <property type="protein sequence ID" value="KAI9274805.1"/>
    <property type="molecule type" value="Genomic_DNA"/>
</dbReference>
<dbReference type="PANTHER" id="PTHR46100">
    <property type="entry name" value="IMP2'P"/>
    <property type="match status" value="1"/>
</dbReference>
<dbReference type="PRINTS" id="PR01438">
    <property type="entry name" value="UNVRSLSTRESS"/>
</dbReference>
<reference evidence="3" key="2">
    <citation type="submission" date="2023-02" db="EMBL/GenBank/DDBJ databases">
        <authorList>
            <consortium name="DOE Joint Genome Institute"/>
            <person name="Mondo S.J."/>
            <person name="Chang Y."/>
            <person name="Wang Y."/>
            <person name="Ahrendt S."/>
            <person name="Andreopoulos W."/>
            <person name="Barry K."/>
            <person name="Beard J."/>
            <person name="Benny G.L."/>
            <person name="Blankenship S."/>
            <person name="Bonito G."/>
            <person name="Cuomo C."/>
            <person name="Desiro A."/>
            <person name="Gervers K.A."/>
            <person name="Hundley H."/>
            <person name="Kuo A."/>
            <person name="LaButti K."/>
            <person name="Lang B.F."/>
            <person name="Lipzen A."/>
            <person name="O'Donnell K."/>
            <person name="Pangilinan J."/>
            <person name="Reynolds N."/>
            <person name="Sandor L."/>
            <person name="Smith M.W."/>
            <person name="Tsang A."/>
            <person name="Grigoriev I.V."/>
            <person name="Stajich J.E."/>
            <person name="Spatafora J.W."/>
        </authorList>
    </citation>
    <scope>NUCLEOTIDE SEQUENCE</scope>
    <source>
        <strain evidence="3">RSA 2281</strain>
    </source>
</reference>
<dbReference type="Gene3D" id="3.40.50.620">
    <property type="entry name" value="HUPs"/>
    <property type="match status" value="1"/>
</dbReference>
<proteinExistence type="predicted"/>
<dbReference type="Proteomes" id="UP001209540">
    <property type="component" value="Unassembled WGS sequence"/>
</dbReference>
<protein>
    <recommendedName>
        <fullName evidence="2">UspA domain-containing protein</fullName>
    </recommendedName>
</protein>
<evidence type="ECO:0000259" key="2">
    <source>
        <dbReference type="Pfam" id="PF00582"/>
    </source>
</evidence>
<comment type="caution">
    <text evidence="3">The sequence shown here is derived from an EMBL/GenBank/DDBJ whole genome shotgun (WGS) entry which is preliminary data.</text>
</comment>
<dbReference type="SUPFAM" id="SSF52402">
    <property type="entry name" value="Adenine nucleotide alpha hydrolases-like"/>
    <property type="match status" value="1"/>
</dbReference>
<evidence type="ECO:0000256" key="1">
    <source>
        <dbReference type="SAM" id="MobiDB-lite"/>
    </source>
</evidence>
<dbReference type="PANTHER" id="PTHR46100:SF4">
    <property type="entry name" value="USPA DOMAIN-CONTAINING PROTEIN"/>
    <property type="match status" value="1"/>
</dbReference>
<dbReference type="CDD" id="cd23659">
    <property type="entry name" value="USP_At3g01520-like"/>
    <property type="match status" value="1"/>
</dbReference>
<keyword evidence="4" id="KW-1185">Reference proteome</keyword>